<evidence type="ECO:0000256" key="7">
    <source>
        <dbReference type="HAMAP-Rule" id="MF_00116"/>
    </source>
</evidence>
<evidence type="ECO:0000256" key="2">
    <source>
        <dbReference type="ARBA" id="ARBA00022723"/>
    </source>
</evidence>
<dbReference type="PANTHER" id="PTHR11241">
    <property type="entry name" value="DEOXYURIDINE 5'-TRIPHOSPHATE NUCLEOTIDOHYDROLASE"/>
    <property type="match status" value="1"/>
</dbReference>
<comment type="pathway">
    <text evidence="7">Pyrimidine metabolism; dUMP biosynthesis; dUMP from dCTP (dUTP route): step 2/2.</text>
</comment>
<keyword evidence="4 7" id="KW-0460">Magnesium</keyword>
<dbReference type="UniPathway" id="UPA00610">
    <property type="reaction ID" value="UER00666"/>
</dbReference>
<dbReference type="InterPro" id="IPR008181">
    <property type="entry name" value="dUTPase"/>
</dbReference>
<comment type="function">
    <text evidence="7">This enzyme is involved in nucleotide metabolism: it produces dUMP, the immediate precursor of thymidine nucleotides and it decreases the intracellular concentration of dUTP so that uracil cannot be incorporated into DNA.</text>
</comment>
<dbReference type="GO" id="GO:0006226">
    <property type="term" value="P:dUMP biosynthetic process"/>
    <property type="evidence" value="ECO:0007669"/>
    <property type="project" value="UniProtKB-UniRule"/>
</dbReference>
<dbReference type="InterPro" id="IPR029054">
    <property type="entry name" value="dUTPase-like"/>
</dbReference>
<evidence type="ECO:0000259" key="8">
    <source>
        <dbReference type="Pfam" id="PF00692"/>
    </source>
</evidence>
<evidence type="ECO:0000256" key="5">
    <source>
        <dbReference type="ARBA" id="ARBA00023080"/>
    </source>
</evidence>
<reference evidence="9 10" key="1">
    <citation type="submission" date="2019-07" db="EMBL/GenBank/DDBJ databases">
        <title>Whole genome shotgun sequence of Reyranella soli NBRC 108950.</title>
        <authorList>
            <person name="Hosoyama A."/>
            <person name="Uohara A."/>
            <person name="Ohji S."/>
            <person name="Ichikawa N."/>
        </authorList>
    </citation>
    <scope>NUCLEOTIDE SEQUENCE [LARGE SCALE GENOMIC DNA]</scope>
    <source>
        <strain evidence="9 10">NBRC 108950</strain>
    </source>
</reference>
<comment type="caution">
    <text evidence="7">Lacks conserved residue(s) required for the propagation of feature annotation.</text>
</comment>
<protein>
    <recommendedName>
        <fullName evidence="7">Deoxyuridine 5'-triphosphate nucleotidohydrolase</fullName>
        <shortName evidence="7">dUTPase</shortName>
        <ecNumber evidence="7">3.6.1.23</ecNumber>
    </recommendedName>
    <alternativeName>
        <fullName evidence="7">dUTP pyrophosphatase</fullName>
    </alternativeName>
</protein>
<evidence type="ECO:0000256" key="6">
    <source>
        <dbReference type="ARBA" id="ARBA00047686"/>
    </source>
</evidence>
<dbReference type="InterPro" id="IPR036157">
    <property type="entry name" value="dUTPase-like_sf"/>
</dbReference>
<feature type="binding site" evidence="7">
    <location>
        <position position="85"/>
    </location>
    <ligand>
        <name>substrate</name>
    </ligand>
</feature>
<dbReference type="GO" id="GO:0000287">
    <property type="term" value="F:magnesium ion binding"/>
    <property type="evidence" value="ECO:0007669"/>
    <property type="project" value="UniProtKB-UniRule"/>
</dbReference>
<evidence type="ECO:0000256" key="3">
    <source>
        <dbReference type="ARBA" id="ARBA00022801"/>
    </source>
</evidence>
<sequence>MKGVETVEIEVVRLAHARDLALPDYATAAAAGADLLAAIDQDIELAPLERKIVPTGISIALPVGFEGQVRPRSGLAAKNGVTIVNSPGTVDADYRGEIGVILINLSKEPFRISRGMRIAQLVVARHARAVWREVSELDRTARGAGGFGSTGVTAGSAKSA</sequence>
<dbReference type="NCBIfam" id="NF001862">
    <property type="entry name" value="PRK00601.1"/>
    <property type="match status" value="1"/>
</dbReference>
<evidence type="ECO:0000256" key="4">
    <source>
        <dbReference type="ARBA" id="ARBA00022842"/>
    </source>
</evidence>
<name>A0A512NST6_9HYPH</name>
<dbReference type="Gene3D" id="2.70.40.10">
    <property type="match status" value="1"/>
</dbReference>
<dbReference type="NCBIfam" id="TIGR00576">
    <property type="entry name" value="dut"/>
    <property type="match status" value="1"/>
</dbReference>
<dbReference type="FunFam" id="2.70.40.10:FF:000002">
    <property type="entry name" value="dUTP diphosphatase"/>
    <property type="match status" value="1"/>
</dbReference>
<dbReference type="HAMAP" id="MF_00116">
    <property type="entry name" value="dUTPase_bact"/>
    <property type="match status" value="1"/>
</dbReference>
<keyword evidence="3 7" id="KW-0378">Hydrolase</keyword>
<proteinExistence type="inferred from homology"/>
<dbReference type="Proteomes" id="UP000321058">
    <property type="component" value="Unassembled WGS sequence"/>
</dbReference>
<dbReference type="SUPFAM" id="SSF51283">
    <property type="entry name" value="dUTPase-like"/>
    <property type="match status" value="1"/>
</dbReference>
<comment type="catalytic activity">
    <reaction evidence="6 7">
        <text>dUTP + H2O = dUMP + diphosphate + H(+)</text>
        <dbReference type="Rhea" id="RHEA:10248"/>
        <dbReference type="ChEBI" id="CHEBI:15377"/>
        <dbReference type="ChEBI" id="CHEBI:15378"/>
        <dbReference type="ChEBI" id="CHEBI:33019"/>
        <dbReference type="ChEBI" id="CHEBI:61555"/>
        <dbReference type="ChEBI" id="CHEBI:246422"/>
        <dbReference type="EC" id="3.6.1.23"/>
    </reaction>
</comment>
<dbReference type="AlphaFoldDB" id="A0A512NST6"/>
<dbReference type="GO" id="GO:0046081">
    <property type="term" value="P:dUTP catabolic process"/>
    <property type="evidence" value="ECO:0007669"/>
    <property type="project" value="InterPro"/>
</dbReference>
<dbReference type="OrthoDB" id="9809956at2"/>
<feature type="binding site" evidence="7">
    <location>
        <begin position="89"/>
        <end position="91"/>
    </location>
    <ligand>
        <name>substrate</name>
    </ligand>
</feature>
<comment type="similarity">
    <text evidence="1 7">Belongs to the dUTPase family.</text>
</comment>
<dbReference type="EC" id="3.6.1.23" evidence="7"/>
<gene>
    <name evidence="7" type="primary">dut</name>
    <name evidence="9" type="ORF">RSO01_91770</name>
</gene>
<dbReference type="PANTHER" id="PTHR11241:SF0">
    <property type="entry name" value="DEOXYURIDINE 5'-TRIPHOSPHATE NUCLEOTIDOHYDROLASE"/>
    <property type="match status" value="1"/>
</dbReference>
<keyword evidence="10" id="KW-1185">Reference proteome</keyword>
<feature type="binding site" evidence="7">
    <location>
        <begin position="72"/>
        <end position="74"/>
    </location>
    <ligand>
        <name>substrate</name>
    </ligand>
</feature>
<dbReference type="Pfam" id="PF00692">
    <property type="entry name" value="dUTPase"/>
    <property type="match status" value="1"/>
</dbReference>
<comment type="caution">
    <text evidence="9">The sequence shown here is derived from an EMBL/GenBank/DDBJ whole genome shotgun (WGS) entry which is preliminary data.</text>
</comment>
<dbReference type="EMBL" id="BKAJ01000288">
    <property type="protein sequence ID" value="GEP62011.1"/>
    <property type="molecule type" value="Genomic_DNA"/>
</dbReference>
<keyword evidence="2 7" id="KW-0479">Metal-binding</keyword>
<feature type="domain" description="dUTPase-like" evidence="8">
    <location>
        <begin position="21"/>
        <end position="151"/>
    </location>
</feature>
<evidence type="ECO:0000313" key="10">
    <source>
        <dbReference type="Proteomes" id="UP000321058"/>
    </source>
</evidence>
<dbReference type="GO" id="GO:0004170">
    <property type="term" value="F:dUTP diphosphatase activity"/>
    <property type="evidence" value="ECO:0007669"/>
    <property type="project" value="UniProtKB-UniRule"/>
</dbReference>
<evidence type="ECO:0000313" key="9">
    <source>
        <dbReference type="EMBL" id="GEP62011.1"/>
    </source>
</evidence>
<dbReference type="InterPro" id="IPR033704">
    <property type="entry name" value="dUTPase_trimeric"/>
</dbReference>
<keyword evidence="5 7" id="KW-0546">Nucleotide metabolism</keyword>
<comment type="cofactor">
    <cofactor evidence="7">
        <name>Mg(2+)</name>
        <dbReference type="ChEBI" id="CHEBI:18420"/>
    </cofactor>
</comment>
<evidence type="ECO:0000256" key="1">
    <source>
        <dbReference type="ARBA" id="ARBA00006581"/>
    </source>
</evidence>
<accession>A0A512NST6</accession>
<dbReference type="CDD" id="cd07557">
    <property type="entry name" value="trimeric_dUTPase"/>
    <property type="match status" value="1"/>
</dbReference>
<organism evidence="9 10">
    <name type="scientific">Reyranella soli</name>
    <dbReference type="NCBI Taxonomy" id="1230389"/>
    <lineage>
        <taxon>Bacteria</taxon>
        <taxon>Pseudomonadati</taxon>
        <taxon>Pseudomonadota</taxon>
        <taxon>Alphaproteobacteria</taxon>
        <taxon>Hyphomicrobiales</taxon>
        <taxon>Reyranellaceae</taxon>
        <taxon>Reyranella</taxon>
    </lineage>
</organism>
<dbReference type="RefSeq" id="WP_147157284.1">
    <property type="nucleotide sequence ID" value="NZ_BKAJ01000288.1"/>
</dbReference>